<dbReference type="SUPFAM" id="SSF53649">
    <property type="entry name" value="Alkaline phosphatase-like"/>
    <property type="match status" value="1"/>
</dbReference>
<accession>A0A5C5ZB85</accession>
<comment type="caution">
    <text evidence="1">The sequence shown here is derived from an EMBL/GenBank/DDBJ whole genome shotgun (WGS) entry which is preliminary data.</text>
</comment>
<dbReference type="Pfam" id="PF07394">
    <property type="entry name" value="DUF1501"/>
    <property type="match status" value="1"/>
</dbReference>
<sequence length="488" mass="54146">MSDLKQPLCTGNDLHPYSRRQWLGRFGYGIGSMALSSLLQQDMARAAPSPSATDEPTRLHHAPKAKRIIFLFQSGAPSQMDMFDYKPVLNERHGQELPESVRKGQRLTGMSAHQASLPVVGSPFKFSQHGESGLWMSDLLPHTAKIADELCVIKSMNTEAINHGPGVTMMQTGSQFPGRPSMGAWSWYGLGSENEDLPAFVVMVSKHQGGQPLFARLWGSGFLPGKFDGVELRADKDAVLYLNSPAGIQQSTRRQALDGLAKLHQLQFESTGDPAIENRIAQYEMAFRMQTSIPEVTNISRESDETLALYGDDVKTPGSYAANCLRARRLAERGVRFIQLYQPGWDHHGNLPSAIKRQCKKTDQPTAGLIQDLKNRGLLEDTLVVWGGEFGRTSYCQGKITPGNFGRDHHPRCFTMWMAGGGVKAGYTHGETDEFSYNLVSDGVHIHDLHATILQLMGIDHERLTYRYQGRDFRLTDVHGDVVKPLLG</sequence>
<protein>
    <recommendedName>
        <fullName evidence="3">Sulfatase</fullName>
    </recommendedName>
</protein>
<dbReference type="OrthoDB" id="127333at2"/>
<dbReference type="RefSeq" id="WP_146402123.1">
    <property type="nucleotide sequence ID" value="NZ_SJPJ01000001.1"/>
</dbReference>
<evidence type="ECO:0000313" key="1">
    <source>
        <dbReference type="EMBL" id="TWT84408.1"/>
    </source>
</evidence>
<dbReference type="PANTHER" id="PTHR43737">
    <property type="entry name" value="BLL7424 PROTEIN"/>
    <property type="match status" value="1"/>
</dbReference>
<evidence type="ECO:0008006" key="3">
    <source>
        <dbReference type="Google" id="ProtNLM"/>
    </source>
</evidence>
<proteinExistence type="predicted"/>
<dbReference type="Gene3D" id="3.40.720.10">
    <property type="entry name" value="Alkaline Phosphatase, subunit A"/>
    <property type="match status" value="1"/>
</dbReference>
<dbReference type="PANTHER" id="PTHR43737:SF1">
    <property type="entry name" value="DUF1501 DOMAIN-CONTAINING PROTEIN"/>
    <property type="match status" value="1"/>
</dbReference>
<dbReference type="AlphaFoldDB" id="A0A5C5ZB85"/>
<reference evidence="1 2" key="1">
    <citation type="submission" date="2019-02" db="EMBL/GenBank/DDBJ databases">
        <title>Deep-cultivation of Planctomycetes and their phenomic and genomic characterization uncovers novel biology.</title>
        <authorList>
            <person name="Wiegand S."/>
            <person name="Jogler M."/>
            <person name="Boedeker C."/>
            <person name="Pinto D."/>
            <person name="Vollmers J."/>
            <person name="Rivas-Marin E."/>
            <person name="Kohn T."/>
            <person name="Peeters S.H."/>
            <person name="Heuer A."/>
            <person name="Rast P."/>
            <person name="Oberbeckmann S."/>
            <person name="Bunk B."/>
            <person name="Jeske O."/>
            <person name="Meyerdierks A."/>
            <person name="Storesund J.E."/>
            <person name="Kallscheuer N."/>
            <person name="Luecker S."/>
            <person name="Lage O.M."/>
            <person name="Pohl T."/>
            <person name="Merkel B.J."/>
            <person name="Hornburger P."/>
            <person name="Mueller R.-W."/>
            <person name="Bruemmer F."/>
            <person name="Labrenz M."/>
            <person name="Spormann A.M."/>
            <person name="Op Den Camp H."/>
            <person name="Overmann J."/>
            <person name="Amann R."/>
            <person name="Jetten M.S.M."/>
            <person name="Mascher T."/>
            <person name="Medema M.H."/>
            <person name="Devos D.P."/>
            <person name="Kaster A.-K."/>
            <person name="Ovreas L."/>
            <person name="Rohde M."/>
            <person name="Galperin M.Y."/>
            <person name="Jogler C."/>
        </authorList>
    </citation>
    <scope>NUCLEOTIDE SEQUENCE [LARGE SCALE GENOMIC DNA]</scope>
    <source>
        <strain evidence="1 2">CA13</strain>
    </source>
</reference>
<organism evidence="1 2">
    <name type="scientific">Novipirellula herctigrandis</name>
    <dbReference type="NCBI Taxonomy" id="2527986"/>
    <lineage>
        <taxon>Bacteria</taxon>
        <taxon>Pseudomonadati</taxon>
        <taxon>Planctomycetota</taxon>
        <taxon>Planctomycetia</taxon>
        <taxon>Pirellulales</taxon>
        <taxon>Pirellulaceae</taxon>
        <taxon>Novipirellula</taxon>
    </lineage>
</organism>
<gene>
    <name evidence="1" type="ORF">CA13_58860</name>
</gene>
<dbReference type="InterPro" id="IPR017850">
    <property type="entry name" value="Alkaline_phosphatase_core_sf"/>
</dbReference>
<evidence type="ECO:0000313" key="2">
    <source>
        <dbReference type="Proteomes" id="UP000315010"/>
    </source>
</evidence>
<dbReference type="EMBL" id="SJPJ01000001">
    <property type="protein sequence ID" value="TWT84408.1"/>
    <property type="molecule type" value="Genomic_DNA"/>
</dbReference>
<name>A0A5C5ZB85_9BACT</name>
<keyword evidence="2" id="KW-1185">Reference proteome</keyword>
<dbReference type="InterPro" id="IPR010869">
    <property type="entry name" value="DUF1501"/>
</dbReference>
<dbReference type="Proteomes" id="UP000315010">
    <property type="component" value="Unassembled WGS sequence"/>
</dbReference>